<feature type="region of interest" description="Disordered" evidence="1">
    <location>
        <begin position="217"/>
        <end position="240"/>
    </location>
</feature>
<protein>
    <recommendedName>
        <fullName evidence="4">Gamma-glutamylcyclotransferase</fullName>
    </recommendedName>
</protein>
<evidence type="ECO:0000313" key="2">
    <source>
        <dbReference type="EMBL" id="PQO40400.1"/>
    </source>
</evidence>
<proteinExistence type="predicted"/>
<sequence length="240" mass="27381">MIFHRPFDLQTLDHVARISLPCLAARAKEHHYPWDLAELFPEPNSRISFVGYGSLINLMSARRSFSDEVVRCARPVVVLGARRIYEYVMSPRGRGIYGVDHRQGGYGVLNARVSKDDWFNGVEFQLDIDAFQSLQIRESAYDLLPAWTVDWEQDVQEPHLSYFLSCRRETFGGRQTIDSGILPHPKYHEVCEDGCRAVSGDFLNAFRASTWVRNVRMSDTPEPHHPARSDDSGQSPIVAE</sequence>
<evidence type="ECO:0000313" key="3">
    <source>
        <dbReference type="Proteomes" id="UP000238322"/>
    </source>
</evidence>
<feature type="compositionally biased region" description="Basic and acidic residues" evidence="1">
    <location>
        <begin position="219"/>
        <end position="231"/>
    </location>
</feature>
<evidence type="ECO:0000256" key="1">
    <source>
        <dbReference type="SAM" id="MobiDB-lite"/>
    </source>
</evidence>
<reference evidence="2 3" key="1">
    <citation type="submission" date="2018-02" db="EMBL/GenBank/DDBJ databases">
        <title>Comparative genomes isolates from brazilian mangrove.</title>
        <authorList>
            <person name="Araujo J.E."/>
            <person name="Taketani R.G."/>
            <person name="Silva M.C.P."/>
            <person name="Loureco M.V."/>
            <person name="Andreote F.D."/>
        </authorList>
    </citation>
    <scope>NUCLEOTIDE SEQUENCE [LARGE SCALE GENOMIC DNA]</scope>
    <source>
        <strain evidence="2 3">Hex-1 MGV</strain>
    </source>
</reference>
<evidence type="ECO:0008006" key="4">
    <source>
        <dbReference type="Google" id="ProtNLM"/>
    </source>
</evidence>
<comment type="caution">
    <text evidence="2">The sequence shown here is derived from an EMBL/GenBank/DDBJ whole genome shotgun (WGS) entry which is preliminary data.</text>
</comment>
<gene>
    <name evidence="2" type="ORF">C5Y83_00210</name>
</gene>
<accession>A0A2S8G7X6</accession>
<dbReference type="RefSeq" id="WP_105327636.1">
    <property type="nucleotide sequence ID" value="NZ_PUHY01000001.1"/>
</dbReference>
<organism evidence="2 3">
    <name type="scientific">Blastopirellula marina</name>
    <dbReference type="NCBI Taxonomy" id="124"/>
    <lineage>
        <taxon>Bacteria</taxon>
        <taxon>Pseudomonadati</taxon>
        <taxon>Planctomycetota</taxon>
        <taxon>Planctomycetia</taxon>
        <taxon>Pirellulales</taxon>
        <taxon>Pirellulaceae</taxon>
        <taxon>Blastopirellula</taxon>
    </lineage>
</organism>
<dbReference type="AlphaFoldDB" id="A0A2S8G7X6"/>
<dbReference type="Proteomes" id="UP000238322">
    <property type="component" value="Unassembled WGS sequence"/>
</dbReference>
<dbReference type="EMBL" id="PUHY01000001">
    <property type="protein sequence ID" value="PQO40400.1"/>
    <property type="molecule type" value="Genomic_DNA"/>
</dbReference>
<dbReference type="OrthoDB" id="271594at2"/>
<name>A0A2S8G7X6_9BACT</name>